<accession>A0A8H7W296</accession>
<proteinExistence type="predicted"/>
<evidence type="ECO:0000313" key="1">
    <source>
        <dbReference type="EMBL" id="KAG4414490.1"/>
    </source>
</evidence>
<evidence type="ECO:0000313" key="2">
    <source>
        <dbReference type="Proteomes" id="UP000664132"/>
    </source>
</evidence>
<organism evidence="1 2">
    <name type="scientific">Cadophora malorum</name>
    <dbReference type="NCBI Taxonomy" id="108018"/>
    <lineage>
        <taxon>Eukaryota</taxon>
        <taxon>Fungi</taxon>
        <taxon>Dikarya</taxon>
        <taxon>Ascomycota</taxon>
        <taxon>Pezizomycotina</taxon>
        <taxon>Leotiomycetes</taxon>
        <taxon>Helotiales</taxon>
        <taxon>Ploettnerulaceae</taxon>
        <taxon>Cadophora</taxon>
    </lineage>
</organism>
<dbReference type="AlphaFoldDB" id="A0A8H7W296"/>
<dbReference type="EMBL" id="JAFJYH010000262">
    <property type="protein sequence ID" value="KAG4414490.1"/>
    <property type="molecule type" value="Genomic_DNA"/>
</dbReference>
<dbReference type="Proteomes" id="UP000664132">
    <property type="component" value="Unassembled WGS sequence"/>
</dbReference>
<gene>
    <name evidence="1" type="ORF">IFR04_012367</name>
</gene>
<reference evidence="1" key="1">
    <citation type="submission" date="2021-02" db="EMBL/GenBank/DDBJ databases">
        <title>Genome sequence Cadophora malorum strain M34.</title>
        <authorList>
            <person name="Stefanovic E."/>
            <person name="Vu D."/>
            <person name="Scully C."/>
            <person name="Dijksterhuis J."/>
            <person name="Roader J."/>
            <person name="Houbraken J."/>
        </authorList>
    </citation>
    <scope>NUCLEOTIDE SEQUENCE</scope>
    <source>
        <strain evidence="1">M34</strain>
    </source>
</reference>
<sequence>MTIRDINIVNLEDDEMGHVTSGCLRVKSNLHQAVVLDSRNSDSSMPILVMKTDTGAGVRMNLRLDVPGGELCGKLFAAVCICDDCEEEELEEIEKYDWNSRGMAGLLMTPTGRAKGEYKRVGMFEQANCDKDNYKLIIRWFRRADAQAGAVGANIAKEFYKEYHEDVDQYTFTIV</sequence>
<name>A0A8H7W296_9HELO</name>
<protein>
    <submittedName>
        <fullName evidence="1">Uncharacterized protein</fullName>
    </submittedName>
</protein>
<comment type="caution">
    <text evidence="1">The sequence shown here is derived from an EMBL/GenBank/DDBJ whole genome shotgun (WGS) entry which is preliminary data.</text>
</comment>
<keyword evidence="2" id="KW-1185">Reference proteome</keyword>